<dbReference type="PANTHER" id="PTHR11647:SF1">
    <property type="entry name" value="COLLAPSIN RESPONSE MEDIATOR PROTEIN"/>
    <property type="match status" value="1"/>
</dbReference>
<name>A0A561B0X5_9ACTN</name>
<dbReference type="Gene3D" id="2.30.40.10">
    <property type="entry name" value="Urease, subunit C, domain 1"/>
    <property type="match status" value="1"/>
</dbReference>
<keyword evidence="3" id="KW-1185">Reference proteome</keyword>
<dbReference type="GO" id="GO:0016812">
    <property type="term" value="F:hydrolase activity, acting on carbon-nitrogen (but not peptide) bonds, in cyclic amides"/>
    <property type="evidence" value="ECO:0007669"/>
    <property type="project" value="TreeGrafter"/>
</dbReference>
<dbReference type="GO" id="GO:0005829">
    <property type="term" value="C:cytosol"/>
    <property type="evidence" value="ECO:0007669"/>
    <property type="project" value="TreeGrafter"/>
</dbReference>
<dbReference type="EMBL" id="VIVK01000004">
    <property type="protein sequence ID" value="TWD72519.1"/>
    <property type="molecule type" value="Genomic_DNA"/>
</dbReference>
<dbReference type="Gene3D" id="3.20.20.140">
    <property type="entry name" value="Metal-dependent hydrolases"/>
    <property type="match status" value="1"/>
</dbReference>
<evidence type="ECO:0000313" key="2">
    <source>
        <dbReference type="EMBL" id="TWD72519.1"/>
    </source>
</evidence>
<dbReference type="InterPro" id="IPR050378">
    <property type="entry name" value="Metallo-dep_Hydrolases_sf"/>
</dbReference>
<feature type="domain" description="Amidohydrolase 3" evidence="1">
    <location>
        <begin position="45"/>
        <end position="504"/>
    </location>
</feature>
<reference evidence="2 3" key="1">
    <citation type="submission" date="2019-06" db="EMBL/GenBank/DDBJ databases">
        <title>Sequencing the genomes of 1000 actinobacteria strains.</title>
        <authorList>
            <person name="Klenk H.-P."/>
        </authorList>
    </citation>
    <scope>NUCLEOTIDE SEQUENCE [LARGE SCALE GENOMIC DNA]</scope>
    <source>
        <strain evidence="2 3">DSM 24683</strain>
    </source>
</reference>
<dbReference type="Gene3D" id="3.30.1490.130">
    <property type="entry name" value="D-aminoacylase. Domain 3"/>
    <property type="match status" value="1"/>
</dbReference>
<dbReference type="InterPro" id="IPR032466">
    <property type="entry name" value="Metal_Hydrolase"/>
</dbReference>
<accession>A0A561B0X5</accession>
<dbReference type="RefSeq" id="WP_145814808.1">
    <property type="nucleotide sequence ID" value="NZ_VIVK01000004.1"/>
</dbReference>
<dbReference type="GO" id="GO:0016811">
    <property type="term" value="F:hydrolase activity, acting on carbon-nitrogen (but not peptide) bonds, in linear amides"/>
    <property type="evidence" value="ECO:0007669"/>
    <property type="project" value="InterPro"/>
</dbReference>
<dbReference type="SUPFAM" id="SSF51556">
    <property type="entry name" value="Metallo-dependent hydrolases"/>
    <property type="match status" value="1"/>
</dbReference>
<dbReference type="Pfam" id="PF07969">
    <property type="entry name" value="Amidohydro_3"/>
    <property type="match status" value="1"/>
</dbReference>
<proteinExistence type="predicted"/>
<dbReference type="OrthoDB" id="9766983at2"/>
<dbReference type="PANTHER" id="PTHR11647">
    <property type="entry name" value="HYDRANTOINASE/DIHYDROPYRIMIDINASE FAMILY MEMBER"/>
    <property type="match status" value="1"/>
</dbReference>
<dbReference type="InterPro" id="IPR023100">
    <property type="entry name" value="D-aminoacylase_insert_dom_sf"/>
</dbReference>
<sequence length="526" mass="55149">MSRALTNGLVLDGTGSDAVPATVLVDDGRITAVLPADAEAPAGTEVIDAGGNVITPGFIDLHSHADFSAEASPEAITQLYQGVTTLVTGNCGWSPFPIADLAQMRAGTAFLSPESSWSWQDGRGFADTLDGVGLAINVALQVGHSALRLAVLGGAERPPNQDELARMQALLRQAAEDGAVGFSTGLIYAPGTFAEPAEVAALVATAADCGLLYSTHIRNEGPRLLEALDEAIEAARAGGARLQVSHLKAMGPANHGRVHAALERMDQARADGLDVACDVYPYTASSTTLTARLPTWTMEGGTAGLLARLGDPAERERVAAAVREQSVLDPANVVIASLPPGRYEECRGLSLAEIGQRDGVDGTEAALRVLENHEAAVSVVNHGMAEDDVVAVLRHPYTSVASDGWILRATGDGHPHPRSFGTFPRVLGRYSRDQRVLSLAEAVRRMTSLPASRLGLTDRGVVAPGAVADLVVLDPERVADRSTYDEPWQLSVGIEHVLVAGEPVLRDGEPTGLRPGRVLRKTSVSA</sequence>
<dbReference type="Proteomes" id="UP000318380">
    <property type="component" value="Unassembled WGS sequence"/>
</dbReference>
<dbReference type="AlphaFoldDB" id="A0A561B0X5"/>
<organism evidence="2 3">
    <name type="scientific">Kribbella amoyensis</name>
    <dbReference type="NCBI Taxonomy" id="996641"/>
    <lineage>
        <taxon>Bacteria</taxon>
        <taxon>Bacillati</taxon>
        <taxon>Actinomycetota</taxon>
        <taxon>Actinomycetes</taxon>
        <taxon>Propionibacteriales</taxon>
        <taxon>Kribbellaceae</taxon>
        <taxon>Kribbella</taxon>
    </lineage>
</organism>
<dbReference type="InterPro" id="IPR011059">
    <property type="entry name" value="Metal-dep_hydrolase_composite"/>
</dbReference>
<dbReference type="InterPro" id="IPR013108">
    <property type="entry name" value="Amidohydro_3"/>
</dbReference>
<gene>
    <name evidence="2" type="ORF">FB561_7511</name>
</gene>
<evidence type="ECO:0000259" key="1">
    <source>
        <dbReference type="Pfam" id="PF07969"/>
    </source>
</evidence>
<comment type="caution">
    <text evidence="2">The sequence shown here is derived from an EMBL/GenBank/DDBJ whole genome shotgun (WGS) entry which is preliminary data.</text>
</comment>
<dbReference type="CDD" id="cd01297">
    <property type="entry name" value="D-aminoacylase"/>
    <property type="match status" value="1"/>
</dbReference>
<protein>
    <submittedName>
        <fullName evidence="2">N-acyl-D-amino-acid deacylase</fullName>
    </submittedName>
</protein>
<dbReference type="SUPFAM" id="SSF51338">
    <property type="entry name" value="Composite domain of metallo-dependent hydrolases"/>
    <property type="match status" value="1"/>
</dbReference>
<evidence type="ECO:0000313" key="3">
    <source>
        <dbReference type="Proteomes" id="UP000318380"/>
    </source>
</evidence>